<sequence length="93" mass="9012">MKGSLRARIASIAVGALALGGFAVVSAPAAQAAPSDCTTYLAAFGFSSTDINLACTIGGSGLPADSALCRLLLTSVSAVPPALAQTACSLAKV</sequence>
<feature type="signal peptide" evidence="1">
    <location>
        <begin position="1"/>
        <end position="32"/>
    </location>
</feature>
<keyword evidence="3" id="KW-1185">Reference proteome</keyword>
<reference evidence="2 3" key="1">
    <citation type="submission" date="2016-01" db="EMBL/GenBank/DDBJ databases">
        <title>Streptomyces amritsarensis strain MTCC 11845 genome sequencing and assembly.</title>
        <authorList>
            <person name="Sharma D."/>
            <person name="Nair G.R."/>
            <person name="Kaur G."/>
            <person name="Manhas R.K."/>
            <person name="Mayilraj S."/>
        </authorList>
    </citation>
    <scope>NUCLEOTIDE SEQUENCE [LARGE SCALE GENOMIC DNA]</scope>
    <source>
        <strain evidence="2 3">MTCC 11845</strain>
    </source>
</reference>
<proteinExistence type="predicted"/>
<accession>A0ABX3G060</accession>
<feature type="chain" id="PRO_5045067953" description="Secreted protein" evidence="1">
    <location>
        <begin position="33"/>
        <end position="93"/>
    </location>
</feature>
<gene>
    <name evidence="2" type="ORF">AVW11_19140</name>
</gene>
<protein>
    <recommendedName>
        <fullName evidence="4">Secreted protein</fullName>
    </recommendedName>
</protein>
<keyword evidence="1" id="KW-0732">Signal</keyword>
<comment type="caution">
    <text evidence="2">The sequence shown here is derived from an EMBL/GenBank/DDBJ whole genome shotgun (WGS) entry which is preliminary data.</text>
</comment>
<name>A0ABX3G060_9ACTN</name>
<dbReference type="RefSeq" id="WP_060178598.1">
    <property type="nucleotide sequence ID" value="NZ_JBHYUY010000003.1"/>
</dbReference>
<evidence type="ECO:0000313" key="3">
    <source>
        <dbReference type="Proteomes" id="UP000187151"/>
    </source>
</evidence>
<organism evidence="2 3">
    <name type="scientific">Streptomyces amritsarensis</name>
    <dbReference type="NCBI Taxonomy" id="681158"/>
    <lineage>
        <taxon>Bacteria</taxon>
        <taxon>Bacillati</taxon>
        <taxon>Actinomycetota</taxon>
        <taxon>Actinomycetes</taxon>
        <taxon>Kitasatosporales</taxon>
        <taxon>Streptomycetaceae</taxon>
        <taxon>Streptomyces</taxon>
    </lineage>
</organism>
<dbReference type="Proteomes" id="UP000187151">
    <property type="component" value="Unassembled WGS sequence"/>
</dbReference>
<evidence type="ECO:0000313" key="2">
    <source>
        <dbReference type="EMBL" id="OLZ64138.1"/>
    </source>
</evidence>
<evidence type="ECO:0008006" key="4">
    <source>
        <dbReference type="Google" id="ProtNLM"/>
    </source>
</evidence>
<evidence type="ECO:0000256" key="1">
    <source>
        <dbReference type="SAM" id="SignalP"/>
    </source>
</evidence>
<dbReference type="EMBL" id="MQUR01000044">
    <property type="protein sequence ID" value="OLZ64138.1"/>
    <property type="molecule type" value="Genomic_DNA"/>
</dbReference>